<sequence>MNSEPSYKLRANLPPYQRITTTCLLGGIWGFILGSREGAKRSSLQYLAEHAHILPKTKEQWYFYHKNKNYKVILGAVKVGVPYAAKMSSLCFLYSGLETALDFIRKENDIINSFIAGIISGTIVSGIYKLPKQSTKYALMIGAGIGLITGGLQDVIRYKQGQKIWYLEKK</sequence>
<evidence type="ECO:0008006" key="5">
    <source>
        <dbReference type="Google" id="ProtNLM"/>
    </source>
</evidence>
<keyword evidence="1" id="KW-0812">Transmembrane</keyword>
<organism evidence="2 4">
    <name type="scientific">Rhizophagus clarus</name>
    <dbReference type="NCBI Taxonomy" id="94130"/>
    <lineage>
        <taxon>Eukaryota</taxon>
        <taxon>Fungi</taxon>
        <taxon>Fungi incertae sedis</taxon>
        <taxon>Mucoromycota</taxon>
        <taxon>Glomeromycotina</taxon>
        <taxon>Glomeromycetes</taxon>
        <taxon>Glomerales</taxon>
        <taxon>Glomeraceae</taxon>
        <taxon>Rhizophagus</taxon>
    </lineage>
</organism>
<evidence type="ECO:0000256" key="1">
    <source>
        <dbReference type="SAM" id="Phobius"/>
    </source>
</evidence>
<evidence type="ECO:0000313" key="4">
    <source>
        <dbReference type="Proteomes" id="UP000247702"/>
    </source>
</evidence>
<protein>
    <recommendedName>
        <fullName evidence="5">Mitochondrial import inner membrane translocase subunit TIM22</fullName>
    </recommendedName>
</protein>
<dbReference type="EMBL" id="BLAL01000228">
    <property type="protein sequence ID" value="GES93667.1"/>
    <property type="molecule type" value="Genomic_DNA"/>
</dbReference>
<feature type="transmembrane region" description="Helical" evidence="1">
    <location>
        <begin position="16"/>
        <end position="34"/>
    </location>
</feature>
<keyword evidence="1" id="KW-1133">Transmembrane helix</keyword>
<evidence type="ECO:0000313" key="3">
    <source>
        <dbReference type="EMBL" id="GES93667.1"/>
    </source>
</evidence>
<keyword evidence="4" id="KW-1185">Reference proteome</keyword>
<feature type="transmembrane region" description="Helical" evidence="1">
    <location>
        <begin position="137"/>
        <end position="156"/>
    </location>
</feature>
<dbReference type="PANTHER" id="PTHR37852">
    <property type="entry name" value="YALI0B21208P"/>
    <property type="match status" value="1"/>
</dbReference>
<comment type="caution">
    <text evidence="2">The sequence shown here is derived from an EMBL/GenBank/DDBJ whole genome shotgun (WGS) entry which is preliminary data.</text>
</comment>
<gene>
    <name evidence="3" type="ORF">RCL2_002041400</name>
    <name evidence="2" type="ORF">RclHR1_01940012</name>
</gene>
<accession>A0A2Z6QR45</accession>
<dbReference type="AlphaFoldDB" id="A0A2Z6QR45"/>
<dbReference type="EMBL" id="BEXD01001046">
    <property type="protein sequence ID" value="GBB91935.1"/>
    <property type="molecule type" value="Genomic_DNA"/>
</dbReference>
<dbReference type="Proteomes" id="UP000247702">
    <property type="component" value="Unassembled WGS sequence"/>
</dbReference>
<keyword evidence="1" id="KW-0472">Membrane</keyword>
<proteinExistence type="predicted"/>
<name>A0A2Z6QR45_9GLOM</name>
<dbReference type="PANTHER" id="PTHR37852:SF1">
    <property type="entry name" value="HIG1 DOMAIN-CONTAINING PROTEIN"/>
    <property type="match status" value="1"/>
</dbReference>
<feature type="transmembrane region" description="Helical" evidence="1">
    <location>
        <begin position="110"/>
        <end position="131"/>
    </location>
</feature>
<dbReference type="STRING" id="94130.A0A2Z6QR45"/>
<evidence type="ECO:0000313" key="2">
    <source>
        <dbReference type="EMBL" id="GBB91935.1"/>
    </source>
</evidence>
<reference evidence="3" key="2">
    <citation type="submission" date="2019-10" db="EMBL/GenBank/DDBJ databases">
        <title>Conservation and host-specific expression of non-tandemly repeated heterogenous ribosome RNA gene in arbuscular mycorrhizal fungi.</title>
        <authorList>
            <person name="Maeda T."/>
            <person name="Kobayashi Y."/>
            <person name="Nakagawa T."/>
            <person name="Ezawa T."/>
            <person name="Yamaguchi K."/>
            <person name="Bino T."/>
            <person name="Nishimoto Y."/>
            <person name="Shigenobu S."/>
            <person name="Kawaguchi M."/>
        </authorList>
    </citation>
    <scope>NUCLEOTIDE SEQUENCE</scope>
    <source>
        <strain evidence="3">HR1</strain>
    </source>
</reference>
<dbReference type="Pfam" id="PF02466">
    <property type="entry name" value="Tim17"/>
    <property type="match status" value="1"/>
</dbReference>
<reference evidence="2 4" key="1">
    <citation type="submission" date="2017-11" db="EMBL/GenBank/DDBJ databases">
        <title>The genome of Rhizophagus clarus HR1 reveals common genetic basis of auxotrophy among arbuscular mycorrhizal fungi.</title>
        <authorList>
            <person name="Kobayashi Y."/>
        </authorList>
    </citation>
    <scope>NUCLEOTIDE SEQUENCE [LARGE SCALE GENOMIC DNA]</scope>
    <source>
        <strain evidence="2 4">HR1</strain>
    </source>
</reference>
<dbReference type="OrthoDB" id="5584028at2759"/>
<dbReference type="Proteomes" id="UP000615446">
    <property type="component" value="Unassembled WGS sequence"/>
</dbReference>